<feature type="domain" description="Signal transduction histidine kinase subgroup 3 dimerisation and phosphoacceptor" evidence="6">
    <location>
        <begin position="164"/>
        <end position="229"/>
    </location>
</feature>
<dbReference type="Gene3D" id="1.20.5.1930">
    <property type="match status" value="1"/>
</dbReference>
<proteinExistence type="predicted"/>
<feature type="transmembrane region" description="Helical" evidence="5">
    <location>
        <begin position="25"/>
        <end position="43"/>
    </location>
</feature>
<dbReference type="PANTHER" id="PTHR24421">
    <property type="entry name" value="NITRATE/NITRITE SENSOR PROTEIN NARX-RELATED"/>
    <property type="match status" value="1"/>
</dbReference>
<dbReference type="PANTHER" id="PTHR24421:SF63">
    <property type="entry name" value="SENSOR HISTIDINE KINASE DESK"/>
    <property type="match status" value="1"/>
</dbReference>
<gene>
    <name evidence="7" type="ORF">ACEZDE_05875</name>
</gene>
<keyword evidence="5" id="KW-0472">Membrane</keyword>
<dbReference type="InterPro" id="IPR011712">
    <property type="entry name" value="Sig_transdc_His_kin_sub3_dim/P"/>
</dbReference>
<dbReference type="RefSeq" id="WP_380533171.1">
    <property type="nucleotide sequence ID" value="NZ_JBHFAB010000003.1"/>
</dbReference>
<keyword evidence="5" id="KW-1133">Transmembrane helix</keyword>
<evidence type="ECO:0000313" key="7">
    <source>
        <dbReference type="EMBL" id="MFC1416167.1"/>
    </source>
</evidence>
<dbReference type="InterPro" id="IPR050482">
    <property type="entry name" value="Sensor_HK_TwoCompSys"/>
</dbReference>
<dbReference type="GO" id="GO:0016301">
    <property type="term" value="F:kinase activity"/>
    <property type="evidence" value="ECO:0007669"/>
    <property type="project" value="UniProtKB-KW"/>
</dbReference>
<dbReference type="Gene3D" id="3.30.565.10">
    <property type="entry name" value="Histidine kinase-like ATPase, C-terminal domain"/>
    <property type="match status" value="1"/>
</dbReference>
<evidence type="ECO:0000256" key="5">
    <source>
        <dbReference type="SAM" id="Phobius"/>
    </source>
</evidence>
<keyword evidence="8" id="KW-1185">Reference proteome</keyword>
<feature type="region of interest" description="Disordered" evidence="4">
    <location>
        <begin position="358"/>
        <end position="384"/>
    </location>
</feature>
<evidence type="ECO:0000256" key="2">
    <source>
        <dbReference type="ARBA" id="ARBA00022777"/>
    </source>
</evidence>
<reference evidence="7 8" key="1">
    <citation type="submission" date="2024-09" db="EMBL/GenBank/DDBJ databases">
        <authorList>
            <person name="Lee S.D."/>
        </authorList>
    </citation>
    <scope>NUCLEOTIDE SEQUENCE [LARGE SCALE GENOMIC DNA]</scope>
    <source>
        <strain evidence="7 8">N8-3</strain>
    </source>
</reference>
<dbReference type="Pfam" id="PF07730">
    <property type="entry name" value="HisKA_3"/>
    <property type="match status" value="1"/>
</dbReference>
<feature type="compositionally biased region" description="Low complexity" evidence="4">
    <location>
        <begin position="358"/>
        <end position="377"/>
    </location>
</feature>
<dbReference type="EMBL" id="JBHFAB010000003">
    <property type="protein sequence ID" value="MFC1416167.1"/>
    <property type="molecule type" value="Genomic_DNA"/>
</dbReference>
<keyword evidence="3" id="KW-0902">Two-component regulatory system</keyword>
<keyword evidence="1" id="KW-0808">Transferase</keyword>
<evidence type="ECO:0000256" key="1">
    <source>
        <dbReference type="ARBA" id="ARBA00022679"/>
    </source>
</evidence>
<protein>
    <submittedName>
        <fullName evidence="7">Sensor histidine kinase</fullName>
    </submittedName>
</protein>
<sequence length="384" mass="39973">MFAILCYSAIAVTNVATSGARNGTLIVFTGCIAAVFVIQVVNSSPRIRSWSTRKRLLALGGQAVLTYGPAVVFGVAWGGMLGFLAGSVLLLLSGRTAWVMFGAVVASSLVFAVAYLHSPVDIAYVVQSTSLTGLVIYGLTRLSDLVEEVNASRITLARAAVGQERLRFARDLHDLLGYSLSAITLKTELIHRLVGVRPDRACEEIVGVLDISRQALADVRLVASGYRDMSLVAEAESAARTLQAADVQAEVDISCGRLHPVVDTVLATALREGITNVLRHSRVQHCSISASLNGGLVRMSLVNDGVEDQRGQSPPHSGSGLGNLQTRLTAIGGMVSAGVRGDGRFHLDVEAPVRQAGPAAAGSVAGSAPGPSTGAVSEPRAAVG</sequence>
<keyword evidence="5" id="KW-0812">Transmembrane</keyword>
<name>A0ABV6VRJ5_9ACTN</name>
<dbReference type="Proteomes" id="UP001592531">
    <property type="component" value="Unassembled WGS sequence"/>
</dbReference>
<dbReference type="InterPro" id="IPR036890">
    <property type="entry name" value="HATPase_C_sf"/>
</dbReference>
<accession>A0ABV6VRJ5</accession>
<keyword evidence="2 7" id="KW-0418">Kinase</keyword>
<organism evidence="7 8">
    <name type="scientific">Streptacidiphilus cavernicola</name>
    <dbReference type="NCBI Taxonomy" id="3342716"/>
    <lineage>
        <taxon>Bacteria</taxon>
        <taxon>Bacillati</taxon>
        <taxon>Actinomycetota</taxon>
        <taxon>Actinomycetes</taxon>
        <taxon>Kitasatosporales</taxon>
        <taxon>Streptomycetaceae</taxon>
        <taxon>Streptacidiphilus</taxon>
    </lineage>
</organism>
<comment type="caution">
    <text evidence="7">The sequence shown here is derived from an EMBL/GenBank/DDBJ whole genome shotgun (WGS) entry which is preliminary data.</text>
</comment>
<evidence type="ECO:0000256" key="4">
    <source>
        <dbReference type="SAM" id="MobiDB-lite"/>
    </source>
</evidence>
<evidence type="ECO:0000256" key="3">
    <source>
        <dbReference type="ARBA" id="ARBA00023012"/>
    </source>
</evidence>
<feature type="transmembrane region" description="Helical" evidence="5">
    <location>
        <begin position="97"/>
        <end position="115"/>
    </location>
</feature>
<dbReference type="CDD" id="cd16917">
    <property type="entry name" value="HATPase_UhpB-NarQ-NarX-like"/>
    <property type="match status" value="1"/>
</dbReference>
<evidence type="ECO:0000313" key="8">
    <source>
        <dbReference type="Proteomes" id="UP001592531"/>
    </source>
</evidence>
<evidence type="ECO:0000259" key="6">
    <source>
        <dbReference type="Pfam" id="PF07730"/>
    </source>
</evidence>
<feature type="transmembrane region" description="Helical" evidence="5">
    <location>
        <begin position="64"/>
        <end position="91"/>
    </location>
</feature>